<reference evidence="2 3" key="1">
    <citation type="submission" date="2024-03" db="EMBL/GenBank/DDBJ databases">
        <title>Aureococcus anophagefferens CCMP1851 and Kratosvirus quantuckense: Draft genome of a second virus-susceptible host strain in the model system.</title>
        <authorList>
            <person name="Chase E."/>
            <person name="Truchon A.R."/>
            <person name="Schepens W."/>
            <person name="Wilhelm S.W."/>
        </authorList>
    </citation>
    <scope>NUCLEOTIDE SEQUENCE [LARGE SCALE GENOMIC DNA]</scope>
    <source>
        <strain evidence="2 3">CCMP1851</strain>
    </source>
</reference>
<evidence type="ECO:0000256" key="1">
    <source>
        <dbReference type="SAM" id="MobiDB-lite"/>
    </source>
</evidence>
<sequence length="482" mass="52187">MDDSDSDEPPPAPPAVAAGPWQPPATGAPGVCWAPVGDVAALHTGNVSADVERCALSVFCEPFAGCYGAVNAATGRFYARASASDLCCLDLDGRRGGVGRRNSELALLATAAGTDIVDSSGQNLSKPKIIALVAGLGVPAHAIVDDSHALVPDDRHTLGKRVCREYVKGIPVGKLSVRRVMNGASGDTFGVGFSAWNNMKQMAFSKSHWVADVAEDAPCFQVAESEDLIAFSWKQLKGLADATGLNWRRVCSDQRSNPVKSKVVAFLVAHRVPKDVLLDSKTDKSRWRLHPFNWSSRGLSSPRSRDLARRELTAGINSRRFGVARVDKKPLPGNGAANVSMTRNACQKRLIALLADEAVRARGERAWATGAERMAWHYDYCNPATAELRAKFPTSKAPISVAELCTVCGRLKTRFVFEHYEVVNEDGTITYYHRNLRCCGSCNLVAVNTCDKMGFARLPFEEAQPAARAFGMEALKFCFKSR</sequence>
<dbReference type="Proteomes" id="UP001363151">
    <property type="component" value="Unassembled WGS sequence"/>
</dbReference>
<evidence type="ECO:0000313" key="3">
    <source>
        <dbReference type="Proteomes" id="UP001363151"/>
    </source>
</evidence>
<dbReference type="EMBL" id="JBBJCI010000230">
    <property type="protein sequence ID" value="KAK7238350.1"/>
    <property type="molecule type" value="Genomic_DNA"/>
</dbReference>
<protein>
    <submittedName>
        <fullName evidence="2">Uncharacterized protein</fullName>
    </submittedName>
</protein>
<feature type="region of interest" description="Disordered" evidence="1">
    <location>
        <begin position="1"/>
        <end position="21"/>
    </location>
</feature>
<evidence type="ECO:0000313" key="2">
    <source>
        <dbReference type="EMBL" id="KAK7238350.1"/>
    </source>
</evidence>
<comment type="caution">
    <text evidence="2">The sequence shown here is derived from an EMBL/GenBank/DDBJ whole genome shotgun (WGS) entry which is preliminary data.</text>
</comment>
<name>A0ABR1FTG8_AURAN</name>
<keyword evidence="3" id="KW-1185">Reference proteome</keyword>
<proteinExistence type="predicted"/>
<gene>
    <name evidence="2" type="ORF">SO694_00023140</name>
</gene>
<accession>A0ABR1FTG8</accession>
<organism evidence="2 3">
    <name type="scientific">Aureococcus anophagefferens</name>
    <name type="common">Harmful bloom alga</name>
    <dbReference type="NCBI Taxonomy" id="44056"/>
    <lineage>
        <taxon>Eukaryota</taxon>
        <taxon>Sar</taxon>
        <taxon>Stramenopiles</taxon>
        <taxon>Ochrophyta</taxon>
        <taxon>Pelagophyceae</taxon>
        <taxon>Pelagomonadales</taxon>
        <taxon>Pelagomonadaceae</taxon>
        <taxon>Aureococcus</taxon>
    </lineage>
</organism>